<dbReference type="InterPro" id="IPR039874">
    <property type="entry name" value="WAPL"/>
</dbReference>
<organism evidence="3 4">
    <name type="scientific">Hibiscus sabdariffa</name>
    <name type="common">roselle</name>
    <dbReference type="NCBI Taxonomy" id="183260"/>
    <lineage>
        <taxon>Eukaryota</taxon>
        <taxon>Viridiplantae</taxon>
        <taxon>Streptophyta</taxon>
        <taxon>Embryophyta</taxon>
        <taxon>Tracheophyta</taxon>
        <taxon>Spermatophyta</taxon>
        <taxon>Magnoliopsida</taxon>
        <taxon>eudicotyledons</taxon>
        <taxon>Gunneridae</taxon>
        <taxon>Pentapetalae</taxon>
        <taxon>rosids</taxon>
        <taxon>malvids</taxon>
        <taxon>Malvales</taxon>
        <taxon>Malvaceae</taxon>
        <taxon>Malvoideae</taxon>
        <taxon>Hibiscus</taxon>
    </lineage>
</organism>
<dbReference type="PANTHER" id="PTHR22100">
    <property type="entry name" value="WINGS APART-LIKE PROTEIN HOMOLOG"/>
    <property type="match status" value="1"/>
</dbReference>
<name>A0ABR2EFI1_9ROSI</name>
<evidence type="ECO:0000259" key="2">
    <source>
        <dbReference type="Pfam" id="PF07814"/>
    </source>
</evidence>
<evidence type="ECO:0000313" key="3">
    <source>
        <dbReference type="EMBL" id="KAK8559259.1"/>
    </source>
</evidence>
<dbReference type="Proteomes" id="UP001472677">
    <property type="component" value="Unassembled WGS sequence"/>
</dbReference>
<feature type="domain" description="Wings apart-like protein C-terminal" evidence="2">
    <location>
        <begin position="8"/>
        <end position="68"/>
    </location>
</feature>
<reference evidence="3 4" key="1">
    <citation type="journal article" date="2024" name="G3 (Bethesda)">
        <title>Genome assembly of Hibiscus sabdariffa L. provides insights into metabolisms of medicinal natural products.</title>
        <authorList>
            <person name="Kim T."/>
        </authorList>
    </citation>
    <scope>NUCLEOTIDE SEQUENCE [LARGE SCALE GENOMIC DNA]</scope>
    <source>
        <strain evidence="3">TK-2024</strain>
        <tissue evidence="3">Old leaves</tissue>
    </source>
</reference>
<dbReference type="Gene3D" id="1.25.10.10">
    <property type="entry name" value="Leucine-rich Repeat Variant"/>
    <property type="match status" value="1"/>
</dbReference>
<evidence type="ECO:0000313" key="4">
    <source>
        <dbReference type="Proteomes" id="UP001472677"/>
    </source>
</evidence>
<sequence length="143" mass="16142">MPWISSTSSLMEAQEFGEMVEHVDEVDFTLDGLKSGQPVRIRRASLLSLLSISATAPQRRLLRTHGSAAIVSKVEEILVSCKELKPTCSDDSGLQRSELSPKWIALLTLEKVCLSKISLEDTNWYCKKNWGQFQGETKRAWWT</sequence>
<dbReference type="InterPro" id="IPR022771">
    <property type="entry name" value="WAPL_C"/>
</dbReference>
<dbReference type="PANTHER" id="PTHR22100:SF13">
    <property type="entry name" value="WINGS APART-LIKE PROTEIN HOMOLOG"/>
    <property type="match status" value="1"/>
</dbReference>
<protein>
    <recommendedName>
        <fullName evidence="2">Wings apart-like protein C-terminal domain-containing protein</fullName>
    </recommendedName>
</protein>
<accession>A0ABR2EFI1</accession>
<comment type="caution">
    <text evidence="3">The sequence shown here is derived from an EMBL/GenBank/DDBJ whole genome shotgun (WGS) entry which is preliminary data.</text>
</comment>
<comment type="similarity">
    <text evidence="1">Belongs to the WAPL family.</text>
</comment>
<evidence type="ECO:0000256" key="1">
    <source>
        <dbReference type="ARBA" id="ARBA00006854"/>
    </source>
</evidence>
<keyword evidence="4" id="KW-1185">Reference proteome</keyword>
<dbReference type="Pfam" id="PF07814">
    <property type="entry name" value="WAPL"/>
    <property type="match status" value="1"/>
</dbReference>
<dbReference type="InterPro" id="IPR011989">
    <property type="entry name" value="ARM-like"/>
</dbReference>
<gene>
    <name evidence="3" type="ORF">V6N12_042540</name>
</gene>
<proteinExistence type="inferred from homology"/>
<dbReference type="EMBL" id="JBBPBM010000015">
    <property type="protein sequence ID" value="KAK8559259.1"/>
    <property type="molecule type" value="Genomic_DNA"/>
</dbReference>